<reference evidence="1" key="1">
    <citation type="submission" date="2015-05" db="UniProtKB">
        <authorList>
            <consortium name="EnsemblMetazoa"/>
        </authorList>
    </citation>
    <scope>IDENTIFICATION</scope>
</reference>
<accession>T1HLE8</accession>
<dbReference type="HOGENOM" id="CLU_2461158_0_0_1"/>
<protein>
    <submittedName>
        <fullName evidence="1">Uncharacterized protein</fullName>
    </submittedName>
</protein>
<sequence length="89" mass="10227">MPQNFSIKKILPRIFKSFHKGLEETTVSLEGEDNAIFQDQPVTVQIAFTKTNPNGAEQLLTKESLTKMMRNDEEFNSFLKNDYQLNSTV</sequence>
<dbReference type="EMBL" id="ACPB03016148">
    <property type="status" value="NOT_ANNOTATED_CDS"/>
    <property type="molecule type" value="Genomic_DNA"/>
</dbReference>
<evidence type="ECO:0000313" key="2">
    <source>
        <dbReference type="Proteomes" id="UP000015103"/>
    </source>
</evidence>
<dbReference type="AlphaFoldDB" id="T1HLE8"/>
<organism evidence="1 2">
    <name type="scientific">Rhodnius prolixus</name>
    <name type="common">Triatomid bug</name>
    <dbReference type="NCBI Taxonomy" id="13249"/>
    <lineage>
        <taxon>Eukaryota</taxon>
        <taxon>Metazoa</taxon>
        <taxon>Ecdysozoa</taxon>
        <taxon>Arthropoda</taxon>
        <taxon>Hexapoda</taxon>
        <taxon>Insecta</taxon>
        <taxon>Pterygota</taxon>
        <taxon>Neoptera</taxon>
        <taxon>Paraneoptera</taxon>
        <taxon>Hemiptera</taxon>
        <taxon>Heteroptera</taxon>
        <taxon>Panheteroptera</taxon>
        <taxon>Cimicomorpha</taxon>
        <taxon>Reduviidae</taxon>
        <taxon>Triatominae</taxon>
        <taxon>Rhodnius</taxon>
    </lineage>
</organism>
<dbReference type="EnsemblMetazoa" id="RPRC004872-RA">
    <property type="protein sequence ID" value="RPRC004872-PA"/>
    <property type="gene ID" value="RPRC004872"/>
</dbReference>
<dbReference type="Proteomes" id="UP000015103">
    <property type="component" value="Unassembled WGS sequence"/>
</dbReference>
<evidence type="ECO:0000313" key="1">
    <source>
        <dbReference type="EnsemblMetazoa" id="RPRC004872-PA"/>
    </source>
</evidence>
<dbReference type="VEuPathDB" id="VectorBase:RPRC004872"/>
<name>T1HLE8_RHOPR</name>
<dbReference type="InParanoid" id="T1HLE8"/>
<keyword evidence="2" id="KW-1185">Reference proteome</keyword>
<proteinExistence type="predicted"/>